<accession>A0A0R3SDR9</accession>
<reference evidence="3" key="1">
    <citation type="submission" date="2017-02" db="UniProtKB">
        <authorList>
            <consortium name="WormBaseParasite"/>
        </authorList>
    </citation>
    <scope>IDENTIFICATION</scope>
</reference>
<dbReference type="OrthoDB" id="10021598at2759"/>
<organism evidence="3">
    <name type="scientific">Hymenolepis diminuta</name>
    <name type="common">Rat tapeworm</name>
    <dbReference type="NCBI Taxonomy" id="6216"/>
    <lineage>
        <taxon>Eukaryota</taxon>
        <taxon>Metazoa</taxon>
        <taxon>Spiralia</taxon>
        <taxon>Lophotrochozoa</taxon>
        <taxon>Platyhelminthes</taxon>
        <taxon>Cestoda</taxon>
        <taxon>Eucestoda</taxon>
        <taxon>Cyclophyllidea</taxon>
        <taxon>Hymenolepididae</taxon>
        <taxon>Hymenolepis</taxon>
    </lineage>
</organism>
<evidence type="ECO:0000313" key="3">
    <source>
        <dbReference type="WBParaSite" id="HDID_0000285801-mRNA-1"/>
    </source>
</evidence>
<evidence type="ECO:0000313" key="2">
    <source>
        <dbReference type="Proteomes" id="UP000274504"/>
    </source>
</evidence>
<dbReference type="Proteomes" id="UP000274504">
    <property type="component" value="Unassembled WGS sequence"/>
</dbReference>
<gene>
    <name evidence="1" type="ORF">HDID_LOCUS2856</name>
</gene>
<evidence type="ECO:0000313" key="1">
    <source>
        <dbReference type="EMBL" id="VDL23035.1"/>
    </source>
</evidence>
<protein>
    <submittedName>
        <fullName evidence="1 3">Uncharacterized protein</fullName>
    </submittedName>
</protein>
<sequence length="314" mass="36871">MDFKNTAKQITAKYIREKRVQAENVKIFQQIKPKVTHNDKTVNKSEEIRKIKKPLLEGSPTFPAPYPLLMTLKQLREYVPERKNPIGADNLNEIKPTTETLSLKRPNKLSVPLQEDNRECEESWICDDQLRLKIPIFFYDQHIERFTKDQLESLEYWHAVIRNQCDQQHTELVDQLDASHSFSSRLHHMHPSCWQTGLLDMGNSYAYQYKDSLEEPLSALMGGSFRKEQAEEIILLLSIDDEEYALEVKEFIRICALAERLFYCQNIRIYGEEGYAMQQGILEKADFHLIIKRLGNVKLTDSLQKFFQRLGLFK</sequence>
<proteinExistence type="predicted"/>
<dbReference type="AlphaFoldDB" id="A0A0R3SDR9"/>
<dbReference type="WBParaSite" id="HDID_0000285801-mRNA-1">
    <property type="protein sequence ID" value="HDID_0000285801-mRNA-1"/>
    <property type="gene ID" value="HDID_0000285801"/>
</dbReference>
<name>A0A0R3SDR9_HYMDI</name>
<reference evidence="1 2" key="2">
    <citation type="submission" date="2018-11" db="EMBL/GenBank/DDBJ databases">
        <authorList>
            <consortium name="Pathogen Informatics"/>
        </authorList>
    </citation>
    <scope>NUCLEOTIDE SEQUENCE [LARGE SCALE GENOMIC DNA]</scope>
</reference>
<dbReference type="EMBL" id="UYSG01000766">
    <property type="protein sequence ID" value="VDL23035.1"/>
    <property type="molecule type" value="Genomic_DNA"/>
</dbReference>
<dbReference type="STRING" id="6216.A0A0R3SDR9"/>